<dbReference type="Pfam" id="PF07532">
    <property type="entry name" value="Big_4"/>
    <property type="match status" value="2"/>
</dbReference>
<dbReference type="Proteomes" id="UP000317378">
    <property type="component" value="Unassembled WGS sequence"/>
</dbReference>
<keyword evidence="7" id="KW-1185">Reference proteome</keyword>
<accession>A0A505DC45</accession>
<feature type="signal peptide" evidence="2">
    <location>
        <begin position="1"/>
        <end position="33"/>
    </location>
</feature>
<evidence type="ECO:0000259" key="4">
    <source>
        <dbReference type="Pfam" id="PF14200"/>
    </source>
</evidence>
<dbReference type="InterPro" id="IPR039743">
    <property type="entry name" value="6GAL/EXGAL"/>
</dbReference>
<dbReference type="Gene3D" id="3.20.20.80">
    <property type="entry name" value="Glycosidases"/>
    <property type="match status" value="1"/>
</dbReference>
<evidence type="ECO:0000313" key="7">
    <source>
        <dbReference type="Proteomes" id="UP000317378"/>
    </source>
</evidence>
<dbReference type="CDD" id="cd00161">
    <property type="entry name" value="beta-trefoil_Ricin-like"/>
    <property type="match status" value="1"/>
</dbReference>
<dbReference type="GO" id="GO:0004553">
    <property type="term" value="F:hydrolase activity, hydrolyzing O-glycosyl compounds"/>
    <property type="evidence" value="ECO:0007669"/>
    <property type="project" value="InterPro"/>
</dbReference>
<name>A0A505DC45_9ACTN</name>
<dbReference type="SUPFAM" id="SSF49785">
    <property type="entry name" value="Galactose-binding domain-like"/>
    <property type="match status" value="1"/>
</dbReference>
<dbReference type="InterPro" id="IPR039514">
    <property type="entry name" value="6GAL-like"/>
</dbReference>
<dbReference type="InterPro" id="IPR017853">
    <property type="entry name" value="GH"/>
</dbReference>
<evidence type="ECO:0000259" key="5">
    <source>
        <dbReference type="Pfam" id="PF14587"/>
    </source>
</evidence>
<dbReference type="InterPro" id="IPR035992">
    <property type="entry name" value="Ricin_B-like_lectins"/>
</dbReference>
<dbReference type="Gene3D" id="2.60.120.260">
    <property type="entry name" value="Galactose-binding domain-like"/>
    <property type="match status" value="1"/>
</dbReference>
<dbReference type="InterPro" id="IPR013780">
    <property type="entry name" value="Glyco_hydro_b"/>
</dbReference>
<dbReference type="SUPFAM" id="SSF51011">
    <property type="entry name" value="Glycosyl hydrolase domain"/>
    <property type="match status" value="1"/>
</dbReference>
<feature type="domain" description="Bacterial Ig-like" evidence="3">
    <location>
        <begin position="766"/>
        <end position="815"/>
    </location>
</feature>
<feature type="chain" id="PRO_5039289224" evidence="2">
    <location>
        <begin position="34"/>
        <end position="1067"/>
    </location>
</feature>
<dbReference type="EMBL" id="VCHX02000180">
    <property type="protein sequence ID" value="TPQ18168.1"/>
    <property type="molecule type" value="Genomic_DNA"/>
</dbReference>
<feature type="domain" description="Ricin B lectin" evidence="4">
    <location>
        <begin position="624"/>
        <end position="678"/>
    </location>
</feature>
<sequence>MPLSSRHRLVRALVSAVPPVLCAGLVTAPAATAEPPPQTPRSAVTVRIDPSYQQQEFEGWGTSLVWFANATGDYPDPIRKKLVDMLFGKDGLGLNIARYNIGGGNAPDVRKDYMKAGATMDGFWKAPEGTTQKEQDWWDPENPDHWDWNADAGQRWWVDQVKKKVTRWEAFSNSPPWFQTVSGYVSGGFDASTDQIRADRVDDFAAYLVRVTEQLEKKHRIKFDTIAPLNEPNTPYWGTQLGPDGQPTGGRQEGAHAGPELQQKVVLALREALEGKTTTHAEVSAMDETNPGIFTQNWNAYGSPARAAVDQLNVHTYGTGMRTSARDIAKGADKKLWMSEVEGTWGTGTDFTSMEPGLGIATRMVDDMRELEPSAWVFWQPVEDAIPQAAAGKNWGSIHVPFNCEAEDTLETCPIRTNSKFNTIRNFTHHIRPGDHFVKVSDPSSVAAVKKSGHAATVVHVNDGASSRTVTLDLSRFGMVTRKATVTPVVTSADGALVRGTPVRVTGRSATLSVPAKSVTTFLVKGVSGVAKDAALVQPGHVYRLQGAQSGKSLAPSDDGSGVVIRTTDPGSARQLWSVKKLTSGDDNRERYALINATTGKRLTVRDNAAVLEDPEDGPAGDTAQWIMSTTGDGTWTFVNAATGRLIDVTGQSSTDGAKVATYTPTSAANQRWAVTDETVLRTETAEAFTVPGLAPKLPDTVTPVFRDGARGSLPVMWKLPSDRKWRDPGTVRVTGRATDPLGRQIPAKAVVTVDTIASALPGRAKTYVGGTPELPRTVVGVGKNGGRADLPVTWDRAPDGAFDKAGVVTLHGTAKIVDGSTVDASVRVQVTEPAQTNIAPDDDVSVDATFTESGYSAERLRNGNLSEKAWSNWKPGNTKNPSDTVTFTLPAARDLDRVVAHFHRDGSTASFPASLKVQVRAAGDGAWVDASDAVEVGAEGTPVVDVPLTAGPTTGVRVVMTARPGGYITMSEIEVFAKSPGASSDAAAASIEVAGVPVASFDPDTATYRVVTEDPKRSKVTATARDPYAAVAIDRADESGRTVTVVSVTSEDGSQKRRYQIELVRR</sequence>
<feature type="domain" description="Bacterial Ig-like" evidence="3">
    <location>
        <begin position="687"/>
        <end position="738"/>
    </location>
</feature>
<dbReference type="InterPro" id="IPR008979">
    <property type="entry name" value="Galactose-bd-like_sf"/>
</dbReference>
<evidence type="ECO:0000313" key="6">
    <source>
        <dbReference type="EMBL" id="TPQ18168.1"/>
    </source>
</evidence>
<protein>
    <submittedName>
        <fullName evidence="6">Uncharacterized protein</fullName>
    </submittedName>
</protein>
<gene>
    <name evidence="6" type="ORF">FGD71_032715</name>
</gene>
<keyword evidence="2" id="KW-0732">Signal</keyword>
<dbReference type="SUPFAM" id="SSF51445">
    <property type="entry name" value="(Trans)glycosidases"/>
    <property type="match status" value="1"/>
</dbReference>
<dbReference type="SUPFAM" id="SSF50370">
    <property type="entry name" value="Ricin B-like lectins"/>
    <property type="match status" value="1"/>
</dbReference>
<dbReference type="InterPro" id="IPR011081">
    <property type="entry name" value="Big_4"/>
</dbReference>
<dbReference type="InterPro" id="IPR000772">
    <property type="entry name" value="Ricin_B_lectin"/>
</dbReference>
<dbReference type="PANTHER" id="PTHR42767:SF1">
    <property type="entry name" value="ENDO-BETA-1,6-GALACTANASE-LIKE DOMAIN-CONTAINING PROTEIN"/>
    <property type="match status" value="1"/>
</dbReference>
<reference evidence="6 7" key="1">
    <citation type="submission" date="2019-06" db="EMBL/GenBank/DDBJ databases">
        <title>Streptomyces sporangiiformans sp. nov., a novel actinomycete isolated from soil in Mount Song.</title>
        <authorList>
            <person name="Han L."/>
        </authorList>
    </citation>
    <scope>NUCLEOTIDE SEQUENCE [LARGE SCALE GENOMIC DNA]</scope>
    <source>
        <strain evidence="6 7">NEAU-SSA 1</strain>
    </source>
</reference>
<dbReference type="OrthoDB" id="9806701at2"/>
<feature type="region of interest" description="Disordered" evidence="1">
    <location>
        <begin position="234"/>
        <end position="258"/>
    </location>
</feature>
<feature type="domain" description="Endo-beta-1,6-galactanase-like" evidence="5">
    <location>
        <begin position="44"/>
        <end position="245"/>
    </location>
</feature>
<dbReference type="Gene3D" id="2.60.40.1180">
    <property type="entry name" value="Golgi alpha-mannosidase II"/>
    <property type="match status" value="1"/>
</dbReference>
<evidence type="ECO:0000256" key="2">
    <source>
        <dbReference type="SAM" id="SignalP"/>
    </source>
</evidence>
<dbReference type="PANTHER" id="PTHR42767">
    <property type="entry name" value="ENDO-BETA-1,6-GALACTANASE"/>
    <property type="match status" value="1"/>
</dbReference>
<comment type="caution">
    <text evidence="6">The sequence shown here is derived from an EMBL/GenBank/DDBJ whole genome shotgun (WGS) entry which is preliminary data.</text>
</comment>
<dbReference type="Gene3D" id="2.80.10.50">
    <property type="match status" value="1"/>
</dbReference>
<dbReference type="Pfam" id="PF14587">
    <property type="entry name" value="Glyco_hydr_30_2"/>
    <property type="match status" value="1"/>
</dbReference>
<dbReference type="PROSITE" id="PS50231">
    <property type="entry name" value="RICIN_B_LECTIN"/>
    <property type="match status" value="1"/>
</dbReference>
<evidence type="ECO:0000256" key="1">
    <source>
        <dbReference type="SAM" id="MobiDB-lite"/>
    </source>
</evidence>
<dbReference type="RefSeq" id="WP_119104184.1">
    <property type="nucleotide sequence ID" value="NZ_QXMJ01000180.1"/>
</dbReference>
<evidence type="ECO:0000259" key="3">
    <source>
        <dbReference type="Pfam" id="PF07532"/>
    </source>
</evidence>
<proteinExistence type="predicted"/>
<dbReference type="AlphaFoldDB" id="A0A505DC45"/>
<dbReference type="Pfam" id="PF14200">
    <property type="entry name" value="RicinB_lectin_2"/>
    <property type="match status" value="1"/>
</dbReference>
<organism evidence="6 7">
    <name type="scientific">Streptomyces sporangiiformans</name>
    <dbReference type="NCBI Taxonomy" id="2315329"/>
    <lineage>
        <taxon>Bacteria</taxon>
        <taxon>Bacillati</taxon>
        <taxon>Actinomycetota</taxon>
        <taxon>Actinomycetes</taxon>
        <taxon>Kitasatosporales</taxon>
        <taxon>Streptomycetaceae</taxon>
        <taxon>Streptomyces</taxon>
    </lineage>
</organism>